<dbReference type="EMBL" id="ML993618">
    <property type="protein sequence ID" value="KAF2161609.1"/>
    <property type="molecule type" value="Genomic_DNA"/>
</dbReference>
<dbReference type="Proteomes" id="UP000799537">
    <property type="component" value="Unassembled WGS sequence"/>
</dbReference>
<evidence type="ECO:0000313" key="4">
    <source>
        <dbReference type="EMBL" id="KAF2161609.1"/>
    </source>
</evidence>
<feature type="region of interest" description="Disordered" evidence="3">
    <location>
        <begin position="790"/>
        <end position="827"/>
    </location>
</feature>
<dbReference type="AlphaFoldDB" id="A0A6A6C793"/>
<dbReference type="Pfam" id="PF13041">
    <property type="entry name" value="PPR_2"/>
    <property type="match status" value="2"/>
</dbReference>
<evidence type="ECO:0008006" key="6">
    <source>
        <dbReference type="Google" id="ProtNLM"/>
    </source>
</evidence>
<dbReference type="InterPro" id="IPR011990">
    <property type="entry name" value="TPR-like_helical_dom_sf"/>
</dbReference>
<name>A0A6A6C793_ZASCE</name>
<evidence type="ECO:0000256" key="1">
    <source>
        <dbReference type="ARBA" id="ARBA00022737"/>
    </source>
</evidence>
<feature type="compositionally biased region" description="Basic and acidic residues" evidence="3">
    <location>
        <begin position="792"/>
        <end position="804"/>
    </location>
</feature>
<protein>
    <recommendedName>
        <fullName evidence="6">Pentacotripeptide-repeat region of PRORP domain-containing protein</fullName>
    </recommendedName>
</protein>
<dbReference type="PROSITE" id="PS51375">
    <property type="entry name" value="PPR"/>
    <property type="match status" value="1"/>
</dbReference>
<organism evidence="4 5">
    <name type="scientific">Zasmidium cellare ATCC 36951</name>
    <dbReference type="NCBI Taxonomy" id="1080233"/>
    <lineage>
        <taxon>Eukaryota</taxon>
        <taxon>Fungi</taxon>
        <taxon>Dikarya</taxon>
        <taxon>Ascomycota</taxon>
        <taxon>Pezizomycotina</taxon>
        <taxon>Dothideomycetes</taxon>
        <taxon>Dothideomycetidae</taxon>
        <taxon>Mycosphaerellales</taxon>
        <taxon>Mycosphaerellaceae</taxon>
        <taxon>Zasmidium</taxon>
    </lineage>
</organism>
<dbReference type="OrthoDB" id="185373at2759"/>
<keyword evidence="5" id="KW-1185">Reference proteome</keyword>
<feature type="region of interest" description="Disordered" evidence="3">
    <location>
        <begin position="14"/>
        <end position="57"/>
    </location>
</feature>
<evidence type="ECO:0000256" key="2">
    <source>
        <dbReference type="PROSITE-ProRule" id="PRU00708"/>
    </source>
</evidence>
<dbReference type="RefSeq" id="XP_033662498.1">
    <property type="nucleotide sequence ID" value="XM_033814057.1"/>
</dbReference>
<feature type="repeat" description="PPR" evidence="2">
    <location>
        <begin position="674"/>
        <end position="708"/>
    </location>
</feature>
<feature type="compositionally biased region" description="Polar residues" evidence="3">
    <location>
        <begin position="14"/>
        <end position="27"/>
    </location>
</feature>
<dbReference type="NCBIfam" id="TIGR00756">
    <property type="entry name" value="PPR"/>
    <property type="match status" value="2"/>
</dbReference>
<dbReference type="GeneID" id="54567329"/>
<proteinExistence type="predicted"/>
<dbReference type="PANTHER" id="PTHR47941">
    <property type="entry name" value="PENTATRICOPEPTIDE REPEAT-CONTAINING PROTEIN 3, MITOCHONDRIAL"/>
    <property type="match status" value="1"/>
</dbReference>
<feature type="compositionally biased region" description="Basic residues" evidence="3">
    <location>
        <begin position="95"/>
        <end position="111"/>
    </location>
</feature>
<evidence type="ECO:0000256" key="3">
    <source>
        <dbReference type="SAM" id="MobiDB-lite"/>
    </source>
</evidence>
<reference evidence="4" key="1">
    <citation type="journal article" date="2020" name="Stud. Mycol.">
        <title>101 Dothideomycetes genomes: a test case for predicting lifestyles and emergence of pathogens.</title>
        <authorList>
            <person name="Haridas S."/>
            <person name="Albert R."/>
            <person name="Binder M."/>
            <person name="Bloem J."/>
            <person name="Labutti K."/>
            <person name="Salamov A."/>
            <person name="Andreopoulos B."/>
            <person name="Baker S."/>
            <person name="Barry K."/>
            <person name="Bills G."/>
            <person name="Bluhm B."/>
            <person name="Cannon C."/>
            <person name="Castanera R."/>
            <person name="Culley D."/>
            <person name="Daum C."/>
            <person name="Ezra D."/>
            <person name="Gonzalez J."/>
            <person name="Henrissat B."/>
            <person name="Kuo A."/>
            <person name="Liang C."/>
            <person name="Lipzen A."/>
            <person name="Lutzoni F."/>
            <person name="Magnuson J."/>
            <person name="Mondo S."/>
            <person name="Nolan M."/>
            <person name="Ohm R."/>
            <person name="Pangilinan J."/>
            <person name="Park H.-J."/>
            <person name="Ramirez L."/>
            <person name="Alfaro M."/>
            <person name="Sun H."/>
            <person name="Tritt A."/>
            <person name="Yoshinaga Y."/>
            <person name="Zwiers L.-H."/>
            <person name="Turgeon B."/>
            <person name="Goodwin S."/>
            <person name="Spatafora J."/>
            <person name="Crous P."/>
            <person name="Grigoriev I."/>
        </authorList>
    </citation>
    <scope>NUCLEOTIDE SEQUENCE</scope>
    <source>
        <strain evidence="4">ATCC 36951</strain>
    </source>
</reference>
<keyword evidence="1" id="KW-0677">Repeat</keyword>
<gene>
    <name evidence="4" type="ORF">M409DRAFT_58998</name>
</gene>
<evidence type="ECO:0000313" key="5">
    <source>
        <dbReference type="Proteomes" id="UP000799537"/>
    </source>
</evidence>
<accession>A0A6A6C793</accession>
<dbReference type="InterPro" id="IPR002885">
    <property type="entry name" value="PPR_rpt"/>
</dbReference>
<sequence length="827" mass="93746">MPLCRLAIRSLLHSRSSLPKSSPTAPSQWPRAVQSYSTALEEGRRDESPPLPELDLSKVTAESSYLDFILGPKDGELPTTAPDARGQAGPGKEVKQRKPTAHQSSPRRQRLSKVPVRALQPEQPVKKDIRLIKSARTNGQSAPSRWTARKPTAREMQRIMCRRSANTNVYFARAHGRYFRTKHVTVRSGGILSGGFSSTWNTQFARIQRYYDRGQGEYMSSRLAPMLHGDAAKWAREAIADPEDGVPMMLGRLAGFTSHKRYYYWSQIALWLMYNEPEYMIKFLQETHTWPYPPVSCIDDSLRYLAMHFSHQKDAEQLQALSELFPLLADREKGGRLHIDGSFFRLLMPHCSHEQINEMYRAVKVHHVKVDWNTYLHFSTHFARSGHFEQALDALLEAKNADAALDSYAFRSNCATLLRNSIRQPAGLRVCMRIVDNLVKIGVTLNNQLCNIVMLNAVEAGDLKTAFSIYSSLVEHGLEADSYTYAILLKGCKSSIDDADTLNATIRDAIQHVNVTGQPVVATEILHCLAIHHKKHNPERAYEILVEAFGQLFDTNPLQQLGLLPSRAPGPESASQGTMPPSQQSMAIMMAMFLDHDFSRSRSAAHPYEVHRQFRALVDLNAEPFTSMIETDHISNCFLMTFIKTKKGLLYAAEVIKDMQREPPDSKAKQCKPTQQSWSIFLHGFSRHGLMKLAEQVLNYMRNKGIEPNEVTWNTLATGYASAQDMEGLLDVLRRMELDSVTWDEWTMNGLRKFQDQDRLRQEFERRRKVPQLDFTSDIKDSLGERLNTFGDDARRIEQRREDAAQGAADSPSDLAESGAQSYTPFN</sequence>
<dbReference type="Gene3D" id="1.25.40.10">
    <property type="entry name" value="Tetratricopeptide repeat domain"/>
    <property type="match status" value="2"/>
</dbReference>
<feature type="region of interest" description="Disordered" evidence="3">
    <location>
        <begin position="69"/>
        <end position="115"/>
    </location>
</feature>